<keyword evidence="8" id="KW-1185">Reference proteome</keyword>
<keyword evidence="4 5" id="KW-0472">Membrane</keyword>
<dbReference type="EMBL" id="JBHSBA010000007">
    <property type="protein sequence ID" value="MFC4126425.1"/>
    <property type="molecule type" value="Genomic_DNA"/>
</dbReference>
<sequence length="394" mass="41324">MSGTDHLPAARVFAGLAIPGLLLIAAGRPDLLLYAVLGSFTGMYGFAEAPRQRLFHQLQAAIMLVGATGAGLLLVALHAPPAVLVAAVAVFAALASPVTDRLGLRPEGPFFGVLALGTVALVGANRSDPVGALSICALTAALCVLVGYFDCRRTARRDRSDVVPRAIAPHRTGHASLVQAGRYAVAISVAGGIGMLLGVGHANWAMTGAAVPLAAATSRDRIARGIHRVLGTVLGLAVTAPLLLPRPEPTVLAVAIIALLYPTELFMARHYALAQGFFTPLIMSMTELAAPTEPVVMLTERALDTVLGVAVGIAAALLIRESAPRFAAPVCEPMHTGGMADDEQWYYCMKHHKAELGKQCWYGDRLGPYPDQATAERALEIVKARNKAADDEDD</sequence>
<feature type="transmembrane region" description="Helical" evidence="5">
    <location>
        <begin position="7"/>
        <end position="25"/>
    </location>
</feature>
<comment type="subcellular location">
    <subcellularLocation>
        <location evidence="1">Membrane</location>
        <topology evidence="1">Multi-pass membrane protein</topology>
    </subcellularLocation>
</comment>
<evidence type="ECO:0000256" key="1">
    <source>
        <dbReference type="ARBA" id="ARBA00004141"/>
    </source>
</evidence>
<protein>
    <submittedName>
        <fullName evidence="7">FUSC family protein</fullName>
    </submittedName>
</protein>
<proteinExistence type="predicted"/>
<evidence type="ECO:0000256" key="2">
    <source>
        <dbReference type="ARBA" id="ARBA00022692"/>
    </source>
</evidence>
<gene>
    <name evidence="7" type="ORF">ACFOW8_15920</name>
</gene>
<feature type="domain" description="Integral membrane bound transporter" evidence="6">
    <location>
        <begin position="190"/>
        <end position="314"/>
    </location>
</feature>
<feature type="transmembrane region" description="Helical" evidence="5">
    <location>
        <begin position="251"/>
        <end position="272"/>
    </location>
</feature>
<feature type="transmembrane region" description="Helical" evidence="5">
    <location>
        <begin position="82"/>
        <end position="99"/>
    </location>
</feature>
<evidence type="ECO:0000256" key="3">
    <source>
        <dbReference type="ARBA" id="ARBA00022989"/>
    </source>
</evidence>
<feature type="transmembrane region" description="Helical" evidence="5">
    <location>
        <begin position="31"/>
        <end position="47"/>
    </location>
</feature>
<feature type="transmembrane region" description="Helical" evidence="5">
    <location>
        <begin position="225"/>
        <end position="244"/>
    </location>
</feature>
<evidence type="ECO:0000259" key="6">
    <source>
        <dbReference type="Pfam" id="PF13515"/>
    </source>
</evidence>
<name>A0ABV8L7H2_9NOCA</name>
<keyword evidence="2 5" id="KW-0812">Transmembrane</keyword>
<reference evidence="8" key="1">
    <citation type="journal article" date="2019" name="Int. J. Syst. Evol. Microbiol.">
        <title>The Global Catalogue of Microorganisms (GCM) 10K type strain sequencing project: providing services to taxonomists for standard genome sequencing and annotation.</title>
        <authorList>
            <consortium name="The Broad Institute Genomics Platform"/>
            <consortium name="The Broad Institute Genome Sequencing Center for Infectious Disease"/>
            <person name="Wu L."/>
            <person name="Ma J."/>
        </authorList>
    </citation>
    <scope>NUCLEOTIDE SEQUENCE [LARGE SCALE GENOMIC DNA]</scope>
    <source>
        <strain evidence="8">CGMCC 4.7204</strain>
    </source>
</reference>
<dbReference type="InterPro" id="IPR049453">
    <property type="entry name" value="Memb_transporter_dom"/>
</dbReference>
<accession>A0ABV8L7H2</accession>
<dbReference type="Proteomes" id="UP001595767">
    <property type="component" value="Unassembled WGS sequence"/>
</dbReference>
<dbReference type="Pfam" id="PF13515">
    <property type="entry name" value="FUSC_2"/>
    <property type="match status" value="1"/>
</dbReference>
<evidence type="ECO:0000313" key="8">
    <source>
        <dbReference type="Proteomes" id="UP001595767"/>
    </source>
</evidence>
<evidence type="ECO:0000256" key="4">
    <source>
        <dbReference type="ARBA" id="ARBA00023136"/>
    </source>
</evidence>
<feature type="transmembrane region" description="Helical" evidence="5">
    <location>
        <begin position="183"/>
        <end position="205"/>
    </location>
</feature>
<evidence type="ECO:0000313" key="7">
    <source>
        <dbReference type="EMBL" id="MFC4126425.1"/>
    </source>
</evidence>
<evidence type="ECO:0000256" key="5">
    <source>
        <dbReference type="SAM" id="Phobius"/>
    </source>
</evidence>
<comment type="caution">
    <text evidence="7">The sequence shown here is derived from an EMBL/GenBank/DDBJ whole genome shotgun (WGS) entry which is preliminary data.</text>
</comment>
<dbReference type="RefSeq" id="WP_378551402.1">
    <property type="nucleotide sequence ID" value="NZ_JBHSBA010000007.1"/>
</dbReference>
<organism evidence="7 8">
    <name type="scientific">Nocardia rhizosphaerae</name>
    <dbReference type="NCBI Taxonomy" id="1691571"/>
    <lineage>
        <taxon>Bacteria</taxon>
        <taxon>Bacillati</taxon>
        <taxon>Actinomycetota</taxon>
        <taxon>Actinomycetes</taxon>
        <taxon>Mycobacteriales</taxon>
        <taxon>Nocardiaceae</taxon>
        <taxon>Nocardia</taxon>
    </lineage>
</organism>
<keyword evidence="3 5" id="KW-1133">Transmembrane helix</keyword>
<feature type="transmembrane region" description="Helical" evidence="5">
    <location>
        <begin position="130"/>
        <end position="149"/>
    </location>
</feature>